<comment type="subcellular location">
    <subcellularLocation>
        <location evidence="1">Secreted</location>
    </subcellularLocation>
</comment>
<gene>
    <name evidence="4" type="ORF">OFUS_LOCUS13535</name>
</gene>
<evidence type="ECO:0000313" key="5">
    <source>
        <dbReference type="Proteomes" id="UP000749559"/>
    </source>
</evidence>
<dbReference type="Proteomes" id="UP000749559">
    <property type="component" value="Unassembled WGS sequence"/>
</dbReference>
<reference evidence="4" key="1">
    <citation type="submission" date="2022-03" db="EMBL/GenBank/DDBJ databases">
        <authorList>
            <person name="Martin C."/>
        </authorList>
    </citation>
    <scope>NUCLEOTIDE SEQUENCE</scope>
</reference>
<accession>A0A8J1YBI9</accession>
<dbReference type="Pfam" id="PF02191">
    <property type="entry name" value="OLF"/>
    <property type="match status" value="1"/>
</dbReference>
<dbReference type="SMART" id="SM00494">
    <property type="entry name" value="ChtBD2"/>
    <property type="match status" value="1"/>
</dbReference>
<protein>
    <submittedName>
        <fullName evidence="4">Uncharacterized protein</fullName>
    </submittedName>
</protein>
<dbReference type="InterPro" id="IPR036508">
    <property type="entry name" value="Chitin-bd_dom_sf"/>
</dbReference>
<dbReference type="InterPro" id="IPR002557">
    <property type="entry name" value="Chitin-bd_dom"/>
</dbReference>
<dbReference type="Gene3D" id="2.170.140.10">
    <property type="entry name" value="Chitin binding domain"/>
    <property type="match status" value="1"/>
</dbReference>
<dbReference type="Pfam" id="PF01607">
    <property type="entry name" value="CBM_14"/>
    <property type="match status" value="1"/>
</dbReference>
<dbReference type="InterPro" id="IPR003112">
    <property type="entry name" value="Olfac-like_dom"/>
</dbReference>
<dbReference type="SMART" id="SM00284">
    <property type="entry name" value="OLF"/>
    <property type="match status" value="1"/>
</dbReference>
<name>A0A8J1YBI9_OWEFU</name>
<sequence length="382" mass="42295">MRSYTGVLFWAICIVGIVWAQDACTGQCPNDETGNPVDGNFAHPADCSKYCACNGGVGTEQSCPDGLVFDPVLNICNWPEVTNCTQNECPRTVSNFTRTSTYAQFGMIWGAWMKDDYVLADGVRVWLINGINSAELLEFANELDYTNGVIGRIITLPFNCAGTGHVVYKGDLYCNIYATRNMLRYGIDTGASEIKELVGVGVSAVDEYDWGYKAFTDGDSSWGSGAFIDFAVDEYGLWVIYSSDATFNKITVSKFDDEFNLTDTQSTNYDKVLAGNAFIACGILYVVQASYGDFSGSNNNYIRYTYDFAFNTDANLGPLDIPFPTVDRSCMVGNTNVNSFYSRVSYSAQDEKIYAWNCAFHERIDVAFSQQGESIVRLYADY</sequence>
<organism evidence="4 5">
    <name type="scientific">Owenia fusiformis</name>
    <name type="common">Polychaete worm</name>
    <dbReference type="NCBI Taxonomy" id="6347"/>
    <lineage>
        <taxon>Eukaryota</taxon>
        <taxon>Metazoa</taxon>
        <taxon>Spiralia</taxon>
        <taxon>Lophotrochozoa</taxon>
        <taxon>Annelida</taxon>
        <taxon>Polychaeta</taxon>
        <taxon>Sedentaria</taxon>
        <taxon>Canalipalpata</taxon>
        <taxon>Sabellida</taxon>
        <taxon>Oweniida</taxon>
        <taxon>Oweniidae</taxon>
        <taxon>Owenia</taxon>
    </lineage>
</organism>
<comment type="caution">
    <text evidence="4">The sequence shown here is derived from an EMBL/GenBank/DDBJ whole genome shotgun (WGS) entry which is preliminary data.</text>
</comment>
<evidence type="ECO:0000256" key="2">
    <source>
        <dbReference type="ARBA" id="ARBA00022525"/>
    </source>
</evidence>
<dbReference type="PROSITE" id="PS50940">
    <property type="entry name" value="CHIT_BIND_II"/>
    <property type="match status" value="1"/>
</dbReference>
<evidence type="ECO:0000256" key="3">
    <source>
        <dbReference type="PROSITE-ProRule" id="PRU00446"/>
    </source>
</evidence>
<dbReference type="AlphaFoldDB" id="A0A8J1YBI9"/>
<dbReference type="GO" id="GO:0007165">
    <property type="term" value="P:signal transduction"/>
    <property type="evidence" value="ECO:0007669"/>
    <property type="project" value="TreeGrafter"/>
</dbReference>
<comment type="caution">
    <text evidence="3">Lacks conserved residue(s) required for the propagation of feature annotation.</text>
</comment>
<dbReference type="PANTHER" id="PTHR23192:SF87">
    <property type="entry name" value="AMASSIN-3"/>
    <property type="match status" value="1"/>
</dbReference>
<dbReference type="SUPFAM" id="SSF57625">
    <property type="entry name" value="Invertebrate chitin-binding proteins"/>
    <property type="match status" value="1"/>
</dbReference>
<dbReference type="GO" id="GO:0005615">
    <property type="term" value="C:extracellular space"/>
    <property type="evidence" value="ECO:0007669"/>
    <property type="project" value="TreeGrafter"/>
</dbReference>
<dbReference type="InterPro" id="IPR050605">
    <property type="entry name" value="Olfactomedin-like_domain"/>
</dbReference>
<evidence type="ECO:0000256" key="1">
    <source>
        <dbReference type="ARBA" id="ARBA00004613"/>
    </source>
</evidence>
<keyword evidence="5" id="KW-1185">Reference proteome</keyword>
<dbReference type="EMBL" id="CAIIXF020000006">
    <property type="protein sequence ID" value="CAH1787913.1"/>
    <property type="molecule type" value="Genomic_DNA"/>
</dbReference>
<dbReference type="PROSITE" id="PS51132">
    <property type="entry name" value="OLF"/>
    <property type="match status" value="1"/>
</dbReference>
<proteinExistence type="predicted"/>
<dbReference type="PANTHER" id="PTHR23192">
    <property type="entry name" value="OLFACTOMEDIN-RELATED"/>
    <property type="match status" value="1"/>
</dbReference>
<dbReference type="GO" id="GO:0008061">
    <property type="term" value="F:chitin binding"/>
    <property type="evidence" value="ECO:0007669"/>
    <property type="project" value="InterPro"/>
</dbReference>
<dbReference type="OrthoDB" id="6058931at2759"/>
<keyword evidence="2" id="KW-0964">Secreted</keyword>
<evidence type="ECO:0000313" key="4">
    <source>
        <dbReference type="EMBL" id="CAH1787913.1"/>
    </source>
</evidence>